<dbReference type="AlphaFoldDB" id="W8ATQ2"/>
<protein>
    <submittedName>
        <fullName evidence="3">Uncharacterized protein</fullName>
    </submittedName>
</protein>
<reference evidence="3" key="1">
    <citation type="submission" date="2013-07" db="EMBL/GenBank/DDBJ databases">
        <authorList>
            <person name="Geib S."/>
        </authorList>
    </citation>
    <scope>NUCLEOTIDE SEQUENCE</scope>
</reference>
<reference evidence="3" key="2">
    <citation type="journal article" date="2014" name="BMC Genomics">
        <title>A genomic perspective to assessing quality of mass-reared SIT flies used in Mediterranean fruit fly (Ceratitis capitata) eradication in California.</title>
        <authorList>
            <person name="Calla B."/>
            <person name="Hall B."/>
            <person name="Hou S."/>
            <person name="Geib S.M."/>
        </authorList>
    </citation>
    <scope>NUCLEOTIDE SEQUENCE</scope>
</reference>
<dbReference type="PANTHER" id="PTHR22255:SF9">
    <property type="entry name" value="LP06548P"/>
    <property type="match status" value="1"/>
</dbReference>
<dbReference type="Pfam" id="PF23069">
    <property type="entry name" value="DUF7042"/>
    <property type="match status" value="1"/>
</dbReference>
<evidence type="ECO:0000313" key="3">
    <source>
        <dbReference type="EMBL" id="JAB88018.1"/>
    </source>
</evidence>
<accession>W8ATQ2</accession>
<feature type="domain" description="DUF7043" evidence="2">
    <location>
        <begin position="192"/>
        <end position="301"/>
    </location>
</feature>
<dbReference type="InterPro" id="IPR055471">
    <property type="entry name" value="DUF7043"/>
</dbReference>
<sequence length="626" mass="69824">MCINRSTLLWFSKKLCPPDFCKGRETLQNLCDQIPGDALLYSLFRESAEPVKCPLKGPFVFTYNRGHGECKSPVSNIESCTEDSRLLLSFQACPDVQGTESTVEELTCLATWKDGNSRYLVGLVSHHHAISNEERYRCFVYEKISPLMGGPSIVSAKDAEYKLAQSGDATCNGLDSAEVGSRIMSLRKPPVTERCDFPAWFKGPRHWHVLMGNAVYNYHPNDGSVHIIKPNGFMETRALCEQINKQTATEMMAVVHYTTGCQSGFMCMMFYRRDTHVIEIQTGKQASRLEDACAPDHFDVNRMPYITLLASNPDPQICPMEGLYNLRGAIGPPYLTTRHKRNHNNKMHLTHGHHHAQSELALAGAVAGNEGVAYTNKRQATLTFRNAEKVDRGSWHANTRGLPGRSRRDAITVVSNSSANAINDAETLEHVNILEGKLQRHNGSAKSDEHAMVAEKTLPLNAVDFVHSETLSELDRQRNRRDAPGCVTNYKAQRRLWVGCTEADVIDVRPLCNDDGDEEYSCHGSWSENGTVYIIARHKGTKHGVCLSYRPLEGTTAKLVIGDACYRGTQKPPDHHLVANLTVFGKCGETGSNAPQTQQATLFKWLFVVYTVCLTVNVVNQIQRIR</sequence>
<feature type="domain" description="DUF7042" evidence="1">
    <location>
        <begin position="49"/>
        <end position="187"/>
    </location>
</feature>
<proteinExistence type="evidence at transcript level"/>
<organism evidence="3">
    <name type="scientific">Ceratitis capitata</name>
    <name type="common">Mediterranean fruit fly</name>
    <name type="synonym">Tephritis capitata</name>
    <dbReference type="NCBI Taxonomy" id="7213"/>
    <lineage>
        <taxon>Eukaryota</taxon>
        <taxon>Metazoa</taxon>
        <taxon>Ecdysozoa</taxon>
        <taxon>Arthropoda</taxon>
        <taxon>Hexapoda</taxon>
        <taxon>Insecta</taxon>
        <taxon>Pterygota</taxon>
        <taxon>Neoptera</taxon>
        <taxon>Endopterygota</taxon>
        <taxon>Diptera</taxon>
        <taxon>Brachycera</taxon>
        <taxon>Muscomorpha</taxon>
        <taxon>Tephritoidea</taxon>
        <taxon>Tephritidae</taxon>
        <taxon>Ceratitis</taxon>
        <taxon>Ceratitis</taxon>
    </lineage>
</organism>
<dbReference type="GO" id="GO:0061909">
    <property type="term" value="P:autophagosome-lysosome fusion"/>
    <property type="evidence" value="ECO:0007669"/>
    <property type="project" value="TreeGrafter"/>
</dbReference>
<dbReference type="Pfam" id="PF23070">
    <property type="entry name" value="DUF7043"/>
    <property type="match status" value="1"/>
</dbReference>
<dbReference type="InterPro" id="IPR055470">
    <property type="entry name" value="DUF7042"/>
</dbReference>
<dbReference type="OrthoDB" id="9979716at2759"/>
<dbReference type="EMBL" id="GAMC01018537">
    <property type="protein sequence ID" value="JAB88018.1"/>
    <property type="molecule type" value="mRNA"/>
</dbReference>
<name>W8ATQ2_CERCA</name>
<evidence type="ECO:0000259" key="1">
    <source>
        <dbReference type="Pfam" id="PF23069"/>
    </source>
</evidence>
<dbReference type="PANTHER" id="PTHR22255">
    <property type="entry name" value="LP06548P"/>
    <property type="match status" value="1"/>
</dbReference>
<evidence type="ECO:0000259" key="2">
    <source>
        <dbReference type="Pfam" id="PF23070"/>
    </source>
</evidence>